<keyword evidence="2" id="KW-1185">Reference proteome</keyword>
<evidence type="ECO:0000313" key="3">
    <source>
        <dbReference type="RefSeq" id="XP_012947011.1"/>
    </source>
</evidence>
<accession>A0ABM1AG60</accession>
<dbReference type="GeneID" id="106014247"/>
<reference evidence="3" key="1">
    <citation type="submission" date="2025-08" db="UniProtKB">
        <authorList>
            <consortium name="RefSeq"/>
        </authorList>
    </citation>
    <scope>IDENTIFICATION</scope>
</reference>
<protein>
    <submittedName>
        <fullName evidence="3">Uncharacterized protein LOC106014247</fullName>
    </submittedName>
</protein>
<dbReference type="Proteomes" id="UP000694888">
    <property type="component" value="Unplaced"/>
</dbReference>
<proteinExistence type="predicted"/>
<evidence type="ECO:0000313" key="2">
    <source>
        <dbReference type="Proteomes" id="UP000694888"/>
    </source>
</evidence>
<evidence type="ECO:0000256" key="1">
    <source>
        <dbReference type="SAM" id="MobiDB-lite"/>
    </source>
</evidence>
<organism evidence="2 3">
    <name type="scientific">Aplysia californica</name>
    <name type="common">California sea hare</name>
    <dbReference type="NCBI Taxonomy" id="6500"/>
    <lineage>
        <taxon>Eukaryota</taxon>
        <taxon>Metazoa</taxon>
        <taxon>Spiralia</taxon>
        <taxon>Lophotrochozoa</taxon>
        <taxon>Mollusca</taxon>
        <taxon>Gastropoda</taxon>
        <taxon>Heterobranchia</taxon>
        <taxon>Euthyneura</taxon>
        <taxon>Tectipleura</taxon>
        <taxon>Aplysiida</taxon>
        <taxon>Aplysioidea</taxon>
        <taxon>Aplysiidae</taxon>
        <taxon>Aplysia</taxon>
    </lineage>
</organism>
<name>A0ABM1AG60_APLCA</name>
<feature type="region of interest" description="Disordered" evidence="1">
    <location>
        <begin position="91"/>
        <end position="111"/>
    </location>
</feature>
<gene>
    <name evidence="3" type="primary">LOC106014247</name>
</gene>
<sequence>MNSQIYCFPQKYGWNAIKGISAERTVEQEKYLNQPSTKPLFRVQLNKGVHDEKVLQELHRKYPHLGSLGANTDLAAIKYVYTSETSDKFGPDFTPAYRQPRPPMTYEKRADPVAPPRRLFDTPLCTMTAPKGTFGNDPDKGLHSWRMLQTEPGCASWQALERIPVLQNVGKRSCLPPVRVHRHDPNHEKERWDNIRNLIRHNALAYGYRREAPGYAGYLPSCEHIESRVERDVTEDNKAMLATTKAVHQEFPLGEYHQKLEAQENKHMGPLSRMVTLTHPFNPFTQQTAYCTVGAQDTQ</sequence>
<dbReference type="RefSeq" id="XP_012947011.1">
    <property type="nucleotide sequence ID" value="XM_013091557.1"/>
</dbReference>